<dbReference type="InterPro" id="IPR001309">
    <property type="entry name" value="Pept_C14_p20"/>
</dbReference>
<dbReference type="InterPro" id="IPR016129">
    <property type="entry name" value="Caspase_his_AS"/>
</dbReference>
<dbReference type="PANTHER" id="PTHR47901:SF8">
    <property type="entry name" value="CASPASE-3"/>
    <property type="match status" value="1"/>
</dbReference>
<evidence type="ECO:0000256" key="4">
    <source>
        <dbReference type="ARBA" id="ARBA00022692"/>
    </source>
</evidence>
<evidence type="ECO:0000259" key="10">
    <source>
        <dbReference type="PROSITE" id="PS50208"/>
    </source>
</evidence>
<dbReference type="PROSITE" id="PS50262">
    <property type="entry name" value="G_PROTEIN_RECEP_F1_2"/>
    <property type="match status" value="1"/>
</dbReference>
<comment type="similarity">
    <text evidence="2">Belongs to the peptidase C14A family.</text>
</comment>
<dbReference type="InterPro" id="IPR029030">
    <property type="entry name" value="Caspase-like_dom_sf"/>
</dbReference>
<feature type="domain" description="G-protein coupled receptors family 1 profile" evidence="11">
    <location>
        <begin position="135"/>
        <end position="192"/>
    </location>
</feature>
<feature type="transmembrane region" description="Helical" evidence="9">
    <location>
        <begin position="176"/>
        <end position="195"/>
    </location>
</feature>
<evidence type="ECO:0000256" key="1">
    <source>
        <dbReference type="ARBA" id="ARBA00004370"/>
    </source>
</evidence>
<dbReference type="GO" id="GO:0016020">
    <property type="term" value="C:membrane"/>
    <property type="evidence" value="ECO:0007669"/>
    <property type="project" value="UniProtKB-SubCell"/>
</dbReference>
<feature type="transmembrane region" description="Helical" evidence="9">
    <location>
        <begin position="138"/>
        <end position="156"/>
    </location>
</feature>
<reference evidence="12" key="1">
    <citation type="submission" date="2017-02" db="UniProtKB">
        <authorList>
            <consortium name="WormBaseParasite"/>
        </authorList>
    </citation>
    <scope>IDENTIFICATION</scope>
</reference>
<protein>
    <submittedName>
        <fullName evidence="12">Caspase</fullName>
    </submittedName>
</protein>
<dbReference type="SUPFAM" id="SSF81321">
    <property type="entry name" value="Family A G protein-coupled receptor-like"/>
    <property type="match status" value="1"/>
</dbReference>
<sequence length="359" mass="40124">LYDLCVECVDNNNASFDLDNFNEEIMYPNFTSPRGLALIINNRYFQTMPERLGTDVDESNFSRLLQQLGYSVTVYRNLCSKEMMSRLQIFSKNPHHATVHSCVVCVLTHGEHGEVYGVDDQPVSVQHMVSMLNAATRVLAVVFGCFFVCWTPFFAANFALGFCGNRCAAPPSVASLFLWLGYVSSTINPLIYTIFNRSNVERTAAIGILRNGEHCSTNTSSTRTNLRRDPKNPLHRCVNILVSPVDTADGNNNRRARVLFEDSSELDQNCALTHYQTSQHLPITFEASKTFSMEELSELAKNVDKTMSTSQSVSLLNCAAPNDNSNHISDHSSPSRQCHSAAVPFDESIFVDSMRETFL</sequence>
<evidence type="ECO:0000313" key="12">
    <source>
        <dbReference type="WBParaSite" id="ASIM_0001839501-mRNA-1"/>
    </source>
</evidence>
<proteinExistence type="inferred from homology"/>
<organism evidence="12">
    <name type="scientific">Anisakis simplex</name>
    <name type="common">Herring worm</name>
    <dbReference type="NCBI Taxonomy" id="6269"/>
    <lineage>
        <taxon>Eukaryota</taxon>
        <taxon>Metazoa</taxon>
        <taxon>Ecdysozoa</taxon>
        <taxon>Nematoda</taxon>
        <taxon>Chromadorea</taxon>
        <taxon>Rhabditida</taxon>
        <taxon>Spirurina</taxon>
        <taxon>Ascaridomorpha</taxon>
        <taxon>Ascaridoidea</taxon>
        <taxon>Anisakidae</taxon>
        <taxon>Anisakis</taxon>
        <taxon>Anisakis simplex complex</taxon>
    </lineage>
</organism>
<evidence type="ECO:0000259" key="11">
    <source>
        <dbReference type="PROSITE" id="PS50262"/>
    </source>
</evidence>
<dbReference type="InterPro" id="IPR011600">
    <property type="entry name" value="Pept_C14_caspase"/>
</dbReference>
<dbReference type="WBParaSite" id="ASIM_0001839501-mRNA-1">
    <property type="protein sequence ID" value="ASIM_0001839501-mRNA-1"/>
    <property type="gene ID" value="ASIM_0001839501"/>
</dbReference>
<dbReference type="GO" id="GO:0004197">
    <property type="term" value="F:cysteine-type endopeptidase activity"/>
    <property type="evidence" value="ECO:0007669"/>
    <property type="project" value="InterPro"/>
</dbReference>
<dbReference type="PROSITE" id="PS50208">
    <property type="entry name" value="CASPASE_P20"/>
    <property type="match status" value="1"/>
</dbReference>
<dbReference type="PANTHER" id="PTHR47901">
    <property type="entry name" value="CASPASE RECRUITMENT DOMAIN-CONTAINING PROTEIN 18"/>
    <property type="match status" value="1"/>
</dbReference>
<dbReference type="Pfam" id="PF00656">
    <property type="entry name" value="Peptidase_C14"/>
    <property type="match status" value="1"/>
</dbReference>
<dbReference type="InterPro" id="IPR002398">
    <property type="entry name" value="Pept_C14"/>
</dbReference>
<dbReference type="SMART" id="SM00115">
    <property type="entry name" value="CASc"/>
    <property type="match status" value="1"/>
</dbReference>
<keyword evidence="8 9" id="KW-0472">Membrane</keyword>
<feature type="domain" description="Caspase family p20" evidence="10">
    <location>
        <begin position="33"/>
        <end position="135"/>
    </location>
</feature>
<evidence type="ECO:0000256" key="5">
    <source>
        <dbReference type="ARBA" id="ARBA00022703"/>
    </source>
</evidence>
<accession>A0A0M3KBP8</accession>
<dbReference type="PRINTS" id="PR00376">
    <property type="entry name" value="IL1BCENZYME"/>
</dbReference>
<dbReference type="InterPro" id="IPR017452">
    <property type="entry name" value="GPCR_Rhodpsn_7TM"/>
</dbReference>
<keyword evidence="4 9" id="KW-0812">Transmembrane</keyword>
<keyword evidence="3" id="KW-0645">Protease</keyword>
<dbReference type="GO" id="GO:0006508">
    <property type="term" value="P:proteolysis"/>
    <property type="evidence" value="ECO:0007669"/>
    <property type="project" value="UniProtKB-KW"/>
</dbReference>
<evidence type="ECO:0000256" key="3">
    <source>
        <dbReference type="ARBA" id="ARBA00022670"/>
    </source>
</evidence>
<evidence type="ECO:0000256" key="9">
    <source>
        <dbReference type="SAM" id="Phobius"/>
    </source>
</evidence>
<evidence type="ECO:0000256" key="8">
    <source>
        <dbReference type="ARBA" id="ARBA00023136"/>
    </source>
</evidence>
<dbReference type="SUPFAM" id="SSF52129">
    <property type="entry name" value="Caspase-like"/>
    <property type="match status" value="1"/>
</dbReference>
<name>A0A0M3KBP8_ANISI</name>
<evidence type="ECO:0000256" key="6">
    <source>
        <dbReference type="ARBA" id="ARBA00022801"/>
    </source>
</evidence>
<dbReference type="Gene3D" id="3.40.50.1460">
    <property type="match status" value="1"/>
</dbReference>
<dbReference type="GO" id="GO:0004930">
    <property type="term" value="F:G protein-coupled receptor activity"/>
    <property type="evidence" value="ECO:0007669"/>
    <property type="project" value="InterPro"/>
</dbReference>
<comment type="subcellular location">
    <subcellularLocation>
        <location evidence="1">Membrane</location>
    </subcellularLocation>
</comment>
<dbReference type="PROSITE" id="PS01121">
    <property type="entry name" value="CASPASE_HIS"/>
    <property type="match status" value="1"/>
</dbReference>
<dbReference type="AlphaFoldDB" id="A0A0M3KBP8"/>
<dbReference type="GO" id="GO:0006915">
    <property type="term" value="P:apoptotic process"/>
    <property type="evidence" value="ECO:0007669"/>
    <property type="project" value="UniProtKB-KW"/>
</dbReference>
<keyword evidence="5" id="KW-0053">Apoptosis</keyword>
<evidence type="ECO:0000256" key="2">
    <source>
        <dbReference type="ARBA" id="ARBA00010134"/>
    </source>
</evidence>
<keyword evidence="7 9" id="KW-1133">Transmembrane helix</keyword>
<dbReference type="InterPro" id="IPR015917">
    <property type="entry name" value="Pept_C14A"/>
</dbReference>
<keyword evidence="6" id="KW-0378">Hydrolase</keyword>
<evidence type="ECO:0000256" key="7">
    <source>
        <dbReference type="ARBA" id="ARBA00022989"/>
    </source>
</evidence>